<dbReference type="AlphaFoldDB" id="A0AAV7T1G6"/>
<evidence type="ECO:0000313" key="2">
    <source>
        <dbReference type="EMBL" id="KAJ1170176.1"/>
    </source>
</evidence>
<feature type="region of interest" description="Disordered" evidence="1">
    <location>
        <begin position="25"/>
        <end position="117"/>
    </location>
</feature>
<evidence type="ECO:0000313" key="3">
    <source>
        <dbReference type="Proteomes" id="UP001066276"/>
    </source>
</evidence>
<comment type="caution">
    <text evidence="2">The sequence shown here is derived from an EMBL/GenBank/DDBJ whole genome shotgun (WGS) entry which is preliminary data.</text>
</comment>
<name>A0AAV7T1G6_PLEWA</name>
<keyword evidence="3" id="KW-1185">Reference proteome</keyword>
<proteinExistence type="predicted"/>
<organism evidence="2 3">
    <name type="scientific">Pleurodeles waltl</name>
    <name type="common">Iberian ribbed newt</name>
    <dbReference type="NCBI Taxonomy" id="8319"/>
    <lineage>
        <taxon>Eukaryota</taxon>
        <taxon>Metazoa</taxon>
        <taxon>Chordata</taxon>
        <taxon>Craniata</taxon>
        <taxon>Vertebrata</taxon>
        <taxon>Euteleostomi</taxon>
        <taxon>Amphibia</taxon>
        <taxon>Batrachia</taxon>
        <taxon>Caudata</taxon>
        <taxon>Salamandroidea</taxon>
        <taxon>Salamandridae</taxon>
        <taxon>Pleurodelinae</taxon>
        <taxon>Pleurodeles</taxon>
    </lineage>
</organism>
<dbReference type="EMBL" id="JANPWB010000007">
    <property type="protein sequence ID" value="KAJ1170176.1"/>
    <property type="molecule type" value="Genomic_DNA"/>
</dbReference>
<dbReference type="Proteomes" id="UP001066276">
    <property type="component" value="Chromosome 4_1"/>
</dbReference>
<reference evidence="2" key="1">
    <citation type="journal article" date="2022" name="bioRxiv">
        <title>Sequencing and chromosome-scale assembly of the giantPleurodeles waltlgenome.</title>
        <authorList>
            <person name="Brown T."/>
            <person name="Elewa A."/>
            <person name="Iarovenko S."/>
            <person name="Subramanian E."/>
            <person name="Araus A.J."/>
            <person name="Petzold A."/>
            <person name="Susuki M."/>
            <person name="Suzuki K.-i.T."/>
            <person name="Hayashi T."/>
            <person name="Toyoda A."/>
            <person name="Oliveira C."/>
            <person name="Osipova E."/>
            <person name="Leigh N.D."/>
            <person name="Simon A."/>
            <person name="Yun M.H."/>
        </authorList>
    </citation>
    <scope>NUCLEOTIDE SEQUENCE</scope>
    <source>
        <strain evidence="2">20211129_DDA</strain>
        <tissue evidence="2">Liver</tissue>
    </source>
</reference>
<protein>
    <submittedName>
        <fullName evidence="2">Uncharacterized protein</fullName>
    </submittedName>
</protein>
<accession>A0AAV7T1G6</accession>
<sequence length="147" mass="15124">MRLCGRFLPLPPAPVSLCIRRGRAVSGAQPQHYRTAAPPHVFRRDDPPRNGEPVRPAGSLRSDPLEGGGGATARGEAALMHGLHSSGPPPTPAAPGHSDLLSSGARGAATTWPRSPAPCSCAAPPGPLVPVGWGKQDGPYIANEILD</sequence>
<gene>
    <name evidence="2" type="ORF">NDU88_002057</name>
</gene>
<evidence type="ECO:0000256" key="1">
    <source>
        <dbReference type="SAM" id="MobiDB-lite"/>
    </source>
</evidence>